<dbReference type="InterPro" id="IPR013108">
    <property type="entry name" value="Amidohydro_3"/>
</dbReference>
<reference evidence="2 3" key="1">
    <citation type="submission" date="2018-08" db="EMBL/GenBank/DDBJ databases">
        <title>A genome reference for cultivated species of the human gut microbiota.</title>
        <authorList>
            <person name="Zou Y."/>
            <person name="Xue W."/>
            <person name="Luo G."/>
        </authorList>
    </citation>
    <scope>NUCLEOTIDE SEQUENCE [LARGE SCALE GENOMIC DNA]</scope>
    <source>
        <strain evidence="2 3">AF18-46</strain>
    </source>
</reference>
<feature type="domain" description="Amidohydrolase 3" evidence="1">
    <location>
        <begin position="61"/>
        <end position="518"/>
    </location>
</feature>
<dbReference type="EMBL" id="QRWX01000001">
    <property type="protein sequence ID" value="RGT57537.1"/>
    <property type="molecule type" value="Genomic_DNA"/>
</dbReference>
<proteinExistence type="predicted"/>
<accession>A0A412PH87</accession>
<comment type="caution">
    <text evidence="2">The sequence shown here is derived from an EMBL/GenBank/DDBJ whole genome shotgun (WGS) entry which is preliminary data.</text>
</comment>
<dbReference type="Gene3D" id="3.10.310.70">
    <property type="match status" value="1"/>
</dbReference>
<dbReference type="Proteomes" id="UP000284731">
    <property type="component" value="Unassembled WGS sequence"/>
</dbReference>
<dbReference type="Gene3D" id="3.20.20.140">
    <property type="entry name" value="Metal-dependent hydrolases"/>
    <property type="match status" value="1"/>
</dbReference>
<evidence type="ECO:0000259" key="1">
    <source>
        <dbReference type="Pfam" id="PF07969"/>
    </source>
</evidence>
<dbReference type="AlphaFoldDB" id="A0A412PH87"/>
<dbReference type="InterPro" id="IPR032466">
    <property type="entry name" value="Metal_Hydrolase"/>
</dbReference>
<dbReference type="PANTHER" id="PTHR22642:SF2">
    <property type="entry name" value="PROTEIN LONG AFTER FAR-RED 3"/>
    <property type="match status" value="1"/>
</dbReference>
<name>A0A412PH87_9FIRM</name>
<dbReference type="InterPro" id="IPR011059">
    <property type="entry name" value="Metal-dep_hydrolase_composite"/>
</dbReference>
<dbReference type="Gene3D" id="2.30.40.10">
    <property type="entry name" value="Urease, subunit C, domain 1"/>
    <property type="match status" value="1"/>
</dbReference>
<dbReference type="Pfam" id="PF07969">
    <property type="entry name" value="Amidohydro_3"/>
    <property type="match status" value="1"/>
</dbReference>
<dbReference type="SUPFAM" id="SSF51556">
    <property type="entry name" value="Metallo-dependent hydrolases"/>
    <property type="match status" value="1"/>
</dbReference>
<evidence type="ECO:0000313" key="3">
    <source>
        <dbReference type="Proteomes" id="UP000284731"/>
    </source>
</evidence>
<protein>
    <submittedName>
        <fullName evidence="2">Amidohydrolase</fullName>
    </submittedName>
</protein>
<dbReference type="SUPFAM" id="SSF51338">
    <property type="entry name" value="Composite domain of metallo-dependent hydrolases"/>
    <property type="match status" value="1"/>
</dbReference>
<dbReference type="GO" id="GO:0016810">
    <property type="term" value="F:hydrolase activity, acting on carbon-nitrogen (but not peptide) bonds"/>
    <property type="evidence" value="ECO:0007669"/>
    <property type="project" value="InterPro"/>
</dbReference>
<gene>
    <name evidence="2" type="ORF">DWX20_00360</name>
</gene>
<dbReference type="PANTHER" id="PTHR22642">
    <property type="entry name" value="IMIDAZOLONEPROPIONASE"/>
    <property type="match status" value="1"/>
</dbReference>
<sequence>MLFGFYQGGEMYINNYILKSNRIFCSDQHGVIDGYIVIHNNKIHAVEKGFIPSSLENQYKIYDLSGKTILPGFFDAHTFFTGWSLRHIGIDLSNAKAERDVIEILKTRYSHQDHIFGHGISDNFTTPSPEELEELFPNCRIVIFSTSGDHFWLNTTAINHYGFDLTADCNEAFWKLLDEILHDKNFIKPLFKKYMAMLNTRGITSVKEIGFDEFSGFQNILSELESEEELNLRVHFMSQPVGSNANFEYAEKMMSEYNSDFIRFSGFNRMTDGSISQGNGLLKQPYENQNYKCKLDINWELIQDEVLEADKLGTRFSLNAQGDGAVAKAVDIFSQCEKNANGKLINRHAITEAEFSDPVDLKRMAELGIICEYYPQIQSITSYNDKVGMIKKQIGLERGKNYWNRRKMKDYGVPLCCGTDLPLVIDHIPESIYYSVTGLFPEGGIPFNQANCLTPYEVLESWTFGGAYDFCREDDLGSITVGKLADFAVIDGDILHINPRDCRSLDVYMTIINGKIVYQK</sequence>
<evidence type="ECO:0000313" key="2">
    <source>
        <dbReference type="EMBL" id="RGT57537.1"/>
    </source>
</evidence>
<organism evidence="2 3">
    <name type="scientific">Solobacterium moorei</name>
    <dbReference type="NCBI Taxonomy" id="102148"/>
    <lineage>
        <taxon>Bacteria</taxon>
        <taxon>Bacillati</taxon>
        <taxon>Bacillota</taxon>
        <taxon>Erysipelotrichia</taxon>
        <taxon>Erysipelotrichales</taxon>
        <taxon>Erysipelotrichaceae</taxon>
        <taxon>Solobacterium</taxon>
    </lineage>
</organism>
<keyword evidence="2" id="KW-0378">Hydrolase</keyword>